<comment type="caution">
    <text evidence="1">The sequence shown here is derived from an EMBL/GenBank/DDBJ whole genome shotgun (WGS) entry which is preliminary data.</text>
</comment>
<name>A0A3M7SGI9_BRAPC</name>
<protein>
    <submittedName>
        <fullName evidence="1">Uncharacterized protein</fullName>
    </submittedName>
</protein>
<accession>A0A3M7SGI9</accession>
<evidence type="ECO:0000313" key="2">
    <source>
        <dbReference type="Proteomes" id="UP000276133"/>
    </source>
</evidence>
<organism evidence="1 2">
    <name type="scientific">Brachionus plicatilis</name>
    <name type="common">Marine rotifer</name>
    <name type="synonym">Brachionus muelleri</name>
    <dbReference type="NCBI Taxonomy" id="10195"/>
    <lineage>
        <taxon>Eukaryota</taxon>
        <taxon>Metazoa</taxon>
        <taxon>Spiralia</taxon>
        <taxon>Gnathifera</taxon>
        <taxon>Rotifera</taxon>
        <taxon>Eurotatoria</taxon>
        <taxon>Monogononta</taxon>
        <taxon>Pseudotrocha</taxon>
        <taxon>Ploima</taxon>
        <taxon>Brachionidae</taxon>
        <taxon>Brachionus</taxon>
    </lineage>
</organism>
<dbReference type="Proteomes" id="UP000276133">
    <property type="component" value="Unassembled WGS sequence"/>
</dbReference>
<gene>
    <name evidence="1" type="ORF">BpHYR1_031993</name>
</gene>
<evidence type="ECO:0000313" key="1">
    <source>
        <dbReference type="EMBL" id="RNA34727.1"/>
    </source>
</evidence>
<sequence length="165" mass="19771">MILSEAEMAKAEKKDLVPFRWLLKEMEIGRIIELYWDDQKISKKSKNVKIVKKSISGLLVFTKFKTLVLSEFHIFDSKFVIYALENPKKKFFTLRVPKKANLLKKYKILYKLIQNSEQIYHHVIFNKFVKFCSTTVFFDFPEKYAFRTRPYVRSGALARYRHTNK</sequence>
<reference evidence="1 2" key="1">
    <citation type="journal article" date="2018" name="Sci. Rep.">
        <title>Genomic signatures of local adaptation to the degree of environmental predictability in rotifers.</title>
        <authorList>
            <person name="Franch-Gras L."/>
            <person name="Hahn C."/>
            <person name="Garcia-Roger E.M."/>
            <person name="Carmona M.J."/>
            <person name="Serra M."/>
            <person name="Gomez A."/>
        </authorList>
    </citation>
    <scope>NUCLEOTIDE SEQUENCE [LARGE SCALE GENOMIC DNA]</scope>
    <source>
        <strain evidence="1">HYR1</strain>
    </source>
</reference>
<dbReference type="EMBL" id="REGN01001425">
    <property type="protein sequence ID" value="RNA34727.1"/>
    <property type="molecule type" value="Genomic_DNA"/>
</dbReference>
<dbReference type="AlphaFoldDB" id="A0A3M7SGI9"/>
<keyword evidence="2" id="KW-1185">Reference proteome</keyword>
<proteinExistence type="predicted"/>